<dbReference type="AlphaFoldDB" id="A0A2W5I940"/>
<comment type="caution">
    <text evidence="3">The sequence shown here is derived from an EMBL/GenBank/DDBJ whole genome shotgun (WGS) entry which is preliminary data.</text>
</comment>
<dbReference type="Gene3D" id="3.40.50.620">
    <property type="entry name" value="HUPs"/>
    <property type="match status" value="2"/>
</dbReference>
<sequence length="299" mass="31772">MSDETVGIVVGVDGSDPSKLAVQWAAQEAHVRKLPILLAAAYVVPQFLYAEGMVPSTAVFDELEGQAQTFVDEAVNEIRKVDADIDIMQEIHEGNPITMLLELSKKAEMVVIGSRGLGGFAGALLGSVSSSLVHHAHGTVVIVRENMDLSAKNNRIVVGADGSDISALAVQAAYTEAEAYGANLVAVNAWLDRAVSSSLAGVNLSDIDWEQAKEEQRKLVQQELEECKGDYHGTTPEIVIRRESPEAALAELGDGARMIVVGSHGRGGFTGMLLGSTSRALLRLAPVPLMVVRKPHGSK</sequence>
<organism evidence="3 4">
    <name type="scientific">Lawsonella clevelandensis</name>
    <dbReference type="NCBI Taxonomy" id="1528099"/>
    <lineage>
        <taxon>Bacteria</taxon>
        <taxon>Bacillati</taxon>
        <taxon>Actinomycetota</taxon>
        <taxon>Actinomycetes</taxon>
        <taxon>Mycobacteriales</taxon>
        <taxon>Lawsonellaceae</taxon>
        <taxon>Lawsonella</taxon>
    </lineage>
</organism>
<proteinExistence type="inferred from homology"/>
<dbReference type="Proteomes" id="UP000248606">
    <property type="component" value="Unassembled WGS sequence"/>
</dbReference>
<dbReference type="InterPro" id="IPR006015">
    <property type="entry name" value="Universal_stress_UspA"/>
</dbReference>
<evidence type="ECO:0000313" key="3">
    <source>
        <dbReference type="EMBL" id="PZP88611.1"/>
    </source>
</evidence>
<reference evidence="3 4" key="1">
    <citation type="submission" date="2017-08" db="EMBL/GenBank/DDBJ databases">
        <title>Infants hospitalized years apart are colonized by the same room-sourced microbial strains.</title>
        <authorList>
            <person name="Brooks B."/>
            <person name="Olm M.R."/>
            <person name="Firek B.A."/>
            <person name="Baker R."/>
            <person name="Thomas B.C."/>
            <person name="Morowitz M.J."/>
            <person name="Banfield J.F."/>
        </authorList>
    </citation>
    <scope>NUCLEOTIDE SEQUENCE [LARGE SCALE GENOMIC DNA]</scope>
    <source>
        <strain evidence="3">S2_006_000_R1_57</strain>
    </source>
</reference>
<feature type="domain" description="UspA" evidence="2">
    <location>
        <begin position="154"/>
        <end position="293"/>
    </location>
</feature>
<evidence type="ECO:0000259" key="2">
    <source>
        <dbReference type="Pfam" id="PF00582"/>
    </source>
</evidence>
<dbReference type="Pfam" id="PF00582">
    <property type="entry name" value="Usp"/>
    <property type="match status" value="2"/>
</dbReference>
<comment type="similarity">
    <text evidence="1">Belongs to the universal stress protein A family.</text>
</comment>
<feature type="domain" description="UspA" evidence="2">
    <location>
        <begin position="8"/>
        <end position="144"/>
    </location>
</feature>
<dbReference type="EMBL" id="QFOZ01000009">
    <property type="protein sequence ID" value="PZP88611.1"/>
    <property type="molecule type" value="Genomic_DNA"/>
</dbReference>
<dbReference type="PANTHER" id="PTHR46268">
    <property type="entry name" value="STRESS RESPONSE PROTEIN NHAX"/>
    <property type="match status" value="1"/>
</dbReference>
<dbReference type="PRINTS" id="PR01438">
    <property type="entry name" value="UNVRSLSTRESS"/>
</dbReference>
<evidence type="ECO:0000256" key="1">
    <source>
        <dbReference type="ARBA" id="ARBA00008791"/>
    </source>
</evidence>
<dbReference type="InterPro" id="IPR014729">
    <property type="entry name" value="Rossmann-like_a/b/a_fold"/>
</dbReference>
<accession>A0A2W5I940</accession>
<dbReference type="PANTHER" id="PTHR46268:SF6">
    <property type="entry name" value="UNIVERSAL STRESS PROTEIN UP12"/>
    <property type="match status" value="1"/>
</dbReference>
<dbReference type="InterPro" id="IPR006016">
    <property type="entry name" value="UspA"/>
</dbReference>
<dbReference type="SUPFAM" id="SSF52402">
    <property type="entry name" value="Adenine nucleotide alpha hydrolases-like"/>
    <property type="match status" value="2"/>
</dbReference>
<name>A0A2W5I940_9ACTN</name>
<evidence type="ECO:0000313" key="4">
    <source>
        <dbReference type="Proteomes" id="UP000248606"/>
    </source>
</evidence>
<gene>
    <name evidence="3" type="ORF">DI579_05680</name>
</gene>
<dbReference type="RefSeq" id="WP_290598695.1">
    <property type="nucleotide sequence ID" value="NZ_CAKZIO010000013.1"/>
</dbReference>
<protein>
    <submittedName>
        <fullName evidence="3">Universal stress protein</fullName>
    </submittedName>
</protein>